<comment type="caution">
    <text evidence="1">The sequence shown here is derived from an EMBL/GenBank/DDBJ whole genome shotgun (WGS) entry which is preliminary data.</text>
</comment>
<dbReference type="EMBL" id="BARS01004140">
    <property type="protein sequence ID" value="GAF73626.1"/>
    <property type="molecule type" value="Genomic_DNA"/>
</dbReference>
<organism evidence="1">
    <name type="scientific">marine sediment metagenome</name>
    <dbReference type="NCBI Taxonomy" id="412755"/>
    <lineage>
        <taxon>unclassified sequences</taxon>
        <taxon>metagenomes</taxon>
        <taxon>ecological metagenomes</taxon>
    </lineage>
</organism>
<sequence length="116" mass="13401">MELVKLFDEERIIDGEEQSRSPAEDEDGPVTWCDVFFKRVRLFKSEASFKMNRSTYGHNQTVPLYLIIEDDCDWVGEDPAYSRQRQRKRVYSSGSDSTRVRQAVAIADGYGGKVNR</sequence>
<gene>
    <name evidence="1" type="ORF">S01H1_08070</name>
</gene>
<proteinExistence type="predicted"/>
<accession>X0SER6</accession>
<protein>
    <submittedName>
        <fullName evidence="1">Uncharacterized protein</fullName>
    </submittedName>
</protein>
<dbReference type="AlphaFoldDB" id="X0SER6"/>
<reference evidence="1" key="1">
    <citation type="journal article" date="2014" name="Front. Microbiol.">
        <title>High frequency of phylogenetically diverse reductive dehalogenase-homologous genes in deep subseafloor sedimentary metagenomes.</title>
        <authorList>
            <person name="Kawai M."/>
            <person name="Futagami T."/>
            <person name="Toyoda A."/>
            <person name="Takaki Y."/>
            <person name="Nishi S."/>
            <person name="Hori S."/>
            <person name="Arai W."/>
            <person name="Tsubouchi T."/>
            <person name="Morono Y."/>
            <person name="Uchiyama I."/>
            <person name="Ito T."/>
            <person name="Fujiyama A."/>
            <person name="Inagaki F."/>
            <person name="Takami H."/>
        </authorList>
    </citation>
    <scope>NUCLEOTIDE SEQUENCE</scope>
    <source>
        <strain evidence="1">Expedition CK06-06</strain>
    </source>
</reference>
<evidence type="ECO:0000313" key="1">
    <source>
        <dbReference type="EMBL" id="GAF73626.1"/>
    </source>
</evidence>
<name>X0SER6_9ZZZZ</name>